<evidence type="ECO:0000256" key="2">
    <source>
        <dbReference type="ARBA" id="ARBA00022694"/>
    </source>
</evidence>
<evidence type="ECO:0000256" key="3">
    <source>
        <dbReference type="ARBA" id="ARBA00022741"/>
    </source>
</evidence>
<keyword evidence="4 6" id="KW-0067">ATP-binding</keyword>
<dbReference type="PANTHER" id="PTHR43033">
    <property type="entry name" value="TRNA(ILE)-LYSIDINE SYNTHASE-RELATED"/>
    <property type="match status" value="1"/>
</dbReference>
<evidence type="ECO:0000256" key="5">
    <source>
        <dbReference type="ARBA" id="ARBA00048539"/>
    </source>
</evidence>
<organism evidence="8 9">
    <name type="scientific">Benzoatithermus flavus</name>
    <dbReference type="NCBI Taxonomy" id="3108223"/>
    <lineage>
        <taxon>Bacteria</taxon>
        <taxon>Pseudomonadati</taxon>
        <taxon>Pseudomonadota</taxon>
        <taxon>Alphaproteobacteria</taxon>
        <taxon>Geminicoccales</taxon>
        <taxon>Geminicoccaceae</taxon>
        <taxon>Benzoatithermus</taxon>
    </lineage>
</organism>
<dbReference type="InterPro" id="IPR011063">
    <property type="entry name" value="TilS/TtcA_N"/>
</dbReference>
<evidence type="ECO:0000256" key="1">
    <source>
        <dbReference type="ARBA" id="ARBA00022598"/>
    </source>
</evidence>
<keyword evidence="9" id="KW-1185">Reference proteome</keyword>
<comment type="subcellular location">
    <subcellularLocation>
        <location evidence="6">Cytoplasm</location>
    </subcellularLocation>
</comment>
<comment type="similarity">
    <text evidence="6">Belongs to the tRNA(Ile)-lysidine synthase family.</text>
</comment>
<feature type="domain" description="tRNA(Ile)-lysidine/2-thiocytidine synthase N-terminal" evidence="7">
    <location>
        <begin position="37"/>
        <end position="215"/>
    </location>
</feature>
<gene>
    <name evidence="6 8" type="primary">tilS</name>
    <name evidence="8" type="ORF">U1T56_14165</name>
</gene>
<comment type="domain">
    <text evidence="6">The N-terminal region contains the highly conserved SGGXDS motif, predicted to be a P-loop motif involved in ATP binding.</text>
</comment>
<sequence>MNARAPAAPDHDRPLTAAEFAALLEPFQPFERPPALAAAVSGGPDSMALALLASAWAEARGGTLTALVVDHRLRPESAAEAARTAAWLAARGIRPQVLVWTEAKKPASGIQAAARAARYRLLTAACREAGILHLLLAHHADDQAETVAMRAERGSGPDGLAGMPAVREEPGLRLLRPFLPVPKARLIATLRAAGQPWLEDPSNRSPRFRRGRLRSGPDFDSSFWLGEGRRAAAARRERDAALARFLATHAGPHPLGFVRLGLEAWRGLPSELREAVLARLLVTVGAAPYPPPGAVLRRLERTLEAAPPGSRATAAGCVLAVRPLGELVVAREPGRIVHALPIRAGERIVWDRRFALTCHMSPAGLRVAALGEAGRRELPRPVRDRLRDLRLPAAAIASLPGLWREGRLVACPPLAAHGLDSPAGVLVEAAPAPAQPLASAAFAGANVVSNPPRLIYPAGAGRDPAAGTVTSGSCCLGA</sequence>
<dbReference type="SUPFAM" id="SSF52402">
    <property type="entry name" value="Adenine nucleotide alpha hydrolases-like"/>
    <property type="match status" value="1"/>
</dbReference>
<dbReference type="InterPro" id="IPR012795">
    <property type="entry name" value="tRNA_Ile_lys_synt_N"/>
</dbReference>
<dbReference type="EC" id="6.3.4.19" evidence="6"/>
<dbReference type="InterPro" id="IPR012094">
    <property type="entry name" value="tRNA_Ile_lys_synt"/>
</dbReference>
<keyword evidence="6" id="KW-0963">Cytoplasm</keyword>
<dbReference type="CDD" id="cd01992">
    <property type="entry name" value="TilS_N"/>
    <property type="match status" value="1"/>
</dbReference>
<name>A0ABU8XTN6_9PROT</name>
<keyword evidence="2 6" id="KW-0819">tRNA processing</keyword>
<dbReference type="Gene3D" id="3.40.50.620">
    <property type="entry name" value="HUPs"/>
    <property type="match status" value="1"/>
</dbReference>
<keyword evidence="3 6" id="KW-0547">Nucleotide-binding</keyword>
<dbReference type="GO" id="GO:0032267">
    <property type="term" value="F:tRNA(Ile)-lysidine synthase activity"/>
    <property type="evidence" value="ECO:0007669"/>
    <property type="project" value="UniProtKB-EC"/>
</dbReference>
<dbReference type="InterPro" id="IPR014729">
    <property type="entry name" value="Rossmann-like_a/b/a_fold"/>
</dbReference>
<evidence type="ECO:0000313" key="9">
    <source>
        <dbReference type="Proteomes" id="UP001375743"/>
    </source>
</evidence>
<feature type="binding site" evidence="6">
    <location>
        <begin position="41"/>
        <end position="46"/>
    </location>
    <ligand>
        <name>ATP</name>
        <dbReference type="ChEBI" id="CHEBI:30616"/>
    </ligand>
</feature>
<evidence type="ECO:0000313" key="8">
    <source>
        <dbReference type="EMBL" id="MEK0084304.1"/>
    </source>
</evidence>
<evidence type="ECO:0000259" key="7">
    <source>
        <dbReference type="Pfam" id="PF01171"/>
    </source>
</evidence>
<keyword evidence="1 6" id="KW-0436">Ligase</keyword>
<proteinExistence type="inferred from homology"/>
<dbReference type="Proteomes" id="UP001375743">
    <property type="component" value="Unassembled WGS sequence"/>
</dbReference>
<protein>
    <recommendedName>
        <fullName evidence="6">tRNA(Ile)-lysidine synthase</fullName>
        <ecNumber evidence="6">6.3.4.19</ecNumber>
    </recommendedName>
    <alternativeName>
        <fullName evidence="6">tRNA(Ile)-2-lysyl-cytidine synthase</fullName>
    </alternativeName>
    <alternativeName>
        <fullName evidence="6">tRNA(Ile)-lysidine synthetase</fullName>
    </alternativeName>
</protein>
<reference evidence="8 9" key="1">
    <citation type="submission" date="2024-01" db="EMBL/GenBank/DDBJ databases">
        <title>Multi-omics insights into the function and evolution of sodium benzoate biodegradation pathways in Benzoatithermus flavus gen. nov., sp. nov. from hot spring.</title>
        <authorList>
            <person name="Hu C.-J."/>
            <person name="Li W.-J."/>
        </authorList>
    </citation>
    <scope>NUCLEOTIDE SEQUENCE [LARGE SCALE GENOMIC DNA]</scope>
    <source>
        <strain evidence="8 9">SYSU G07066</strain>
    </source>
</reference>
<evidence type="ECO:0000256" key="4">
    <source>
        <dbReference type="ARBA" id="ARBA00022840"/>
    </source>
</evidence>
<comment type="function">
    <text evidence="6">Ligates lysine onto the cytidine present at position 34 of the AUA codon-specific tRNA(Ile) that contains the anticodon CAU, in an ATP-dependent manner. Cytidine is converted to lysidine, thus changing the amino acid specificity of the tRNA from methionine to isoleucine.</text>
</comment>
<dbReference type="NCBIfam" id="TIGR02432">
    <property type="entry name" value="lysidine_TilS_N"/>
    <property type="match status" value="1"/>
</dbReference>
<comment type="catalytic activity">
    <reaction evidence="5 6">
        <text>cytidine(34) in tRNA(Ile2) + L-lysine + ATP = lysidine(34) in tRNA(Ile2) + AMP + diphosphate + H(+)</text>
        <dbReference type="Rhea" id="RHEA:43744"/>
        <dbReference type="Rhea" id="RHEA-COMP:10625"/>
        <dbReference type="Rhea" id="RHEA-COMP:10670"/>
        <dbReference type="ChEBI" id="CHEBI:15378"/>
        <dbReference type="ChEBI" id="CHEBI:30616"/>
        <dbReference type="ChEBI" id="CHEBI:32551"/>
        <dbReference type="ChEBI" id="CHEBI:33019"/>
        <dbReference type="ChEBI" id="CHEBI:82748"/>
        <dbReference type="ChEBI" id="CHEBI:83665"/>
        <dbReference type="ChEBI" id="CHEBI:456215"/>
        <dbReference type="EC" id="6.3.4.19"/>
    </reaction>
</comment>
<dbReference type="Pfam" id="PF01171">
    <property type="entry name" value="ATP_bind_3"/>
    <property type="match status" value="1"/>
</dbReference>
<dbReference type="PANTHER" id="PTHR43033:SF5">
    <property type="entry name" value="TRNA(ILE)-LYSIDINE SYNTHETASE"/>
    <property type="match status" value="1"/>
</dbReference>
<comment type="caution">
    <text evidence="8">The sequence shown here is derived from an EMBL/GenBank/DDBJ whole genome shotgun (WGS) entry which is preliminary data.</text>
</comment>
<evidence type="ECO:0000256" key="6">
    <source>
        <dbReference type="HAMAP-Rule" id="MF_01161"/>
    </source>
</evidence>
<accession>A0ABU8XTN6</accession>
<dbReference type="RefSeq" id="WP_418160152.1">
    <property type="nucleotide sequence ID" value="NZ_JBBLZC010000013.1"/>
</dbReference>
<dbReference type="HAMAP" id="MF_01161">
    <property type="entry name" value="tRNA_Ile_lys_synt"/>
    <property type="match status" value="1"/>
</dbReference>
<dbReference type="EMBL" id="JBBLZC010000013">
    <property type="protein sequence ID" value="MEK0084304.1"/>
    <property type="molecule type" value="Genomic_DNA"/>
</dbReference>